<dbReference type="InterPro" id="IPR009057">
    <property type="entry name" value="Homeodomain-like_sf"/>
</dbReference>
<dbReference type="EMBL" id="BAABAQ010000016">
    <property type="protein sequence ID" value="GAA4206807.1"/>
    <property type="molecule type" value="Genomic_DNA"/>
</dbReference>
<dbReference type="InterPro" id="IPR050109">
    <property type="entry name" value="HTH-type_TetR-like_transc_reg"/>
</dbReference>
<evidence type="ECO:0000259" key="3">
    <source>
        <dbReference type="PROSITE" id="PS50977"/>
    </source>
</evidence>
<comment type="caution">
    <text evidence="4">The sequence shown here is derived from an EMBL/GenBank/DDBJ whole genome shotgun (WGS) entry which is preliminary data.</text>
</comment>
<keyword evidence="1 2" id="KW-0238">DNA-binding</keyword>
<gene>
    <name evidence="4" type="ORF">GCM10022252_69540</name>
</gene>
<reference evidence="5" key="1">
    <citation type="journal article" date="2019" name="Int. J. Syst. Evol. Microbiol.">
        <title>The Global Catalogue of Microorganisms (GCM) 10K type strain sequencing project: providing services to taxonomists for standard genome sequencing and annotation.</title>
        <authorList>
            <consortium name="The Broad Institute Genomics Platform"/>
            <consortium name="The Broad Institute Genome Sequencing Center for Infectious Disease"/>
            <person name="Wu L."/>
            <person name="Ma J."/>
        </authorList>
    </citation>
    <scope>NUCLEOTIDE SEQUENCE [LARGE SCALE GENOMIC DNA]</scope>
    <source>
        <strain evidence="5">JCM 17388</strain>
    </source>
</reference>
<dbReference type="InterPro" id="IPR001647">
    <property type="entry name" value="HTH_TetR"/>
</dbReference>
<dbReference type="PROSITE" id="PS01081">
    <property type="entry name" value="HTH_TETR_1"/>
    <property type="match status" value="1"/>
</dbReference>
<dbReference type="Pfam" id="PF17920">
    <property type="entry name" value="TetR_C_16"/>
    <property type="match status" value="1"/>
</dbReference>
<evidence type="ECO:0000313" key="5">
    <source>
        <dbReference type="Proteomes" id="UP001501251"/>
    </source>
</evidence>
<dbReference type="PROSITE" id="PS50977">
    <property type="entry name" value="HTH_TETR_2"/>
    <property type="match status" value="1"/>
</dbReference>
<organism evidence="4 5">
    <name type="scientific">Streptosporangium oxazolinicum</name>
    <dbReference type="NCBI Taxonomy" id="909287"/>
    <lineage>
        <taxon>Bacteria</taxon>
        <taxon>Bacillati</taxon>
        <taxon>Actinomycetota</taxon>
        <taxon>Actinomycetes</taxon>
        <taxon>Streptosporangiales</taxon>
        <taxon>Streptosporangiaceae</taxon>
        <taxon>Streptosporangium</taxon>
    </lineage>
</organism>
<dbReference type="PRINTS" id="PR00455">
    <property type="entry name" value="HTHTETR"/>
</dbReference>
<dbReference type="InterPro" id="IPR023772">
    <property type="entry name" value="DNA-bd_HTH_TetR-type_CS"/>
</dbReference>
<dbReference type="PANTHER" id="PTHR30055">
    <property type="entry name" value="HTH-TYPE TRANSCRIPTIONAL REGULATOR RUTR"/>
    <property type="match status" value="1"/>
</dbReference>
<protein>
    <submittedName>
        <fullName evidence="4">TetR/AcrR family transcriptional regulator</fullName>
    </submittedName>
</protein>
<dbReference type="Proteomes" id="UP001501251">
    <property type="component" value="Unassembled WGS sequence"/>
</dbReference>
<dbReference type="SUPFAM" id="SSF46689">
    <property type="entry name" value="Homeodomain-like"/>
    <property type="match status" value="1"/>
</dbReference>
<evidence type="ECO:0000256" key="1">
    <source>
        <dbReference type="ARBA" id="ARBA00023125"/>
    </source>
</evidence>
<dbReference type="Gene3D" id="1.10.357.10">
    <property type="entry name" value="Tetracycline Repressor, domain 2"/>
    <property type="match status" value="1"/>
</dbReference>
<evidence type="ECO:0000313" key="4">
    <source>
        <dbReference type="EMBL" id="GAA4206807.1"/>
    </source>
</evidence>
<feature type="DNA-binding region" description="H-T-H motif" evidence="2">
    <location>
        <begin position="33"/>
        <end position="52"/>
    </location>
</feature>
<feature type="domain" description="HTH tetR-type" evidence="3">
    <location>
        <begin position="10"/>
        <end position="70"/>
    </location>
</feature>
<name>A0ABP8BH61_9ACTN</name>
<evidence type="ECO:0000256" key="2">
    <source>
        <dbReference type="PROSITE-ProRule" id="PRU00335"/>
    </source>
</evidence>
<dbReference type="SUPFAM" id="SSF48498">
    <property type="entry name" value="Tetracyclin repressor-like, C-terminal domain"/>
    <property type="match status" value="1"/>
</dbReference>
<dbReference type="PANTHER" id="PTHR30055:SF235">
    <property type="entry name" value="TRANSCRIPTIONAL REGULATORY PROTEIN"/>
    <property type="match status" value="1"/>
</dbReference>
<accession>A0ABP8BH61</accession>
<proteinExistence type="predicted"/>
<dbReference type="Pfam" id="PF00440">
    <property type="entry name" value="TetR_N"/>
    <property type="match status" value="1"/>
</dbReference>
<dbReference type="InterPro" id="IPR036271">
    <property type="entry name" value="Tet_transcr_reg_TetR-rel_C_sf"/>
</dbReference>
<keyword evidence="5" id="KW-1185">Reference proteome</keyword>
<dbReference type="InterPro" id="IPR041678">
    <property type="entry name" value="TetR_C_16"/>
</dbReference>
<sequence length="197" mass="21381">MDEIRQRDREGTRRRILDAARRLFADLGYDQVTMRMIAAEADANIALINRYFGSKRDLFAEVLAMQGRFPGVLDGPEEELPRRLAEYVAERLRSDQGSVVLAALIRSSSAPEIHEIIRDRVSSAILGPLSARLSGPDATFRAMVATALVTGSGTMRQLYGPDSGDAPDHETVVARLTAVFEACLGVGDPGTAPAPSR</sequence>
<dbReference type="RefSeq" id="WP_344922470.1">
    <property type="nucleotide sequence ID" value="NZ_BAABAQ010000016.1"/>
</dbReference>